<dbReference type="AlphaFoldDB" id="A0AAV7LEK0"/>
<name>A0AAV7LEK0_PLEWA</name>
<feature type="non-terminal residue" evidence="2">
    <location>
        <position position="1"/>
    </location>
</feature>
<keyword evidence="3" id="KW-1185">Reference proteome</keyword>
<gene>
    <name evidence="2" type="ORF">NDU88_002575</name>
</gene>
<feature type="non-terminal residue" evidence="2">
    <location>
        <position position="50"/>
    </location>
</feature>
<evidence type="ECO:0000313" key="3">
    <source>
        <dbReference type="Proteomes" id="UP001066276"/>
    </source>
</evidence>
<reference evidence="2" key="1">
    <citation type="journal article" date="2022" name="bioRxiv">
        <title>Sequencing and chromosome-scale assembly of the giantPleurodeles waltlgenome.</title>
        <authorList>
            <person name="Brown T."/>
            <person name="Elewa A."/>
            <person name="Iarovenko S."/>
            <person name="Subramanian E."/>
            <person name="Araus A.J."/>
            <person name="Petzold A."/>
            <person name="Susuki M."/>
            <person name="Suzuki K.-i.T."/>
            <person name="Hayashi T."/>
            <person name="Toyoda A."/>
            <person name="Oliveira C."/>
            <person name="Osipova E."/>
            <person name="Leigh N.D."/>
            <person name="Simon A."/>
            <person name="Yun M.H."/>
        </authorList>
    </citation>
    <scope>NUCLEOTIDE SEQUENCE</scope>
    <source>
        <strain evidence="2">20211129_DDA</strain>
        <tissue evidence="2">Liver</tissue>
    </source>
</reference>
<dbReference type="Proteomes" id="UP001066276">
    <property type="component" value="Chromosome 11"/>
</dbReference>
<evidence type="ECO:0000313" key="2">
    <source>
        <dbReference type="EMBL" id="KAJ1089424.1"/>
    </source>
</evidence>
<sequence>HRKKLKKERHSNSRHRKRVTRLKKAQKHKKRVTITAQYFKAQKTNHKVKK</sequence>
<comment type="caution">
    <text evidence="2">The sequence shown here is derived from an EMBL/GenBank/DDBJ whole genome shotgun (WGS) entry which is preliminary data.</text>
</comment>
<evidence type="ECO:0000256" key="1">
    <source>
        <dbReference type="SAM" id="MobiDB-lite"/>
    </source>
</evidence>
<protein>
    <submittedName>
        <fullName evidence="2">Uncharacterized protein</fullName>
    </submittedName>
</protein>
<organism evidence="2 3">
    <name type="scientific">Pleurodeles waltl</name>
    <name type="common">Iberian ribbed newt</name>
    <dbReference type="NCBI Taxonomy" id="8319"/>
    <lineage>
        <taxon>Eukaryota</taxon>
        <taxon>Metazoa</taxon>
        <taxon>Chordata</taxon>
        <taxon>Craniata</taxon>
        <taxon>Vertebrata</taxon>
        <taxon>Euteleostomi</taxon>
        <taxon>Amphibia</taxon>
        <taxon>Batrachia</taxon>
        <taxon>Caudata</taxon>
        <taxon>Salamandroidea</taxon>
        <taxon>Salamandridae</taxon>
        <taxon>Pleurodelinae</taxon>
        <taxon>Pleurodeles</taxon>
    </lineage>
</organism>
<accession>A0AAV7LEK0</accession>
<dbReference type="EMBL" id="JANPWB010000015">
    <property type="protein sequence ID" value="KAJ1089424.1"/>
    <property type="molecule type" value="Genomic_DNA"/>
</dbReference>
<proteinExistence type="predicted"/>
<feature type="region of interest" description="Disordered" evidence="1">
    <location>
        <begin position="1"/>
        <end position="31"/>
    </location>
</feature>